<dbReference type="Gene3D" id="3.40.50.1820">
    <property type="entry name" value="alpha/beta hydrolase"/>
    <property type="match status" value="1"/>
</dbReference>
<dbReference type="RefSeq" id="WP_088270326.1">
    <property type="nucleotide sequence ID" value="NZ_BMKI01000004.1"/>
</dbReference>
<evidence type="ECO:0008006" key="3">
    <source>
        <dbReference type="Google" id="ProtNLM"/>
    </source>
</evidence>
<dbReference type="InterPro" id="IPR024499">
    <property type="entry name" value="Mbeg1-like"/>
</dbReference>
<dbReference type="EMBL" id="BMKI01000004">
    <property type="protein sequence ID" value="GGC91023.1"/>
    <property type="molecule type" value="Genomic_DNA"/>
</dbReference>
<dbReference type="InterPro" id="IPR029058">
    <property type="entry name" value="AB_hydrolase_fold"/>
</dbReference>
<gene>
    <name evidence="1" type="ORF">GCM10011573_20770</name>
</gene>
<sequence length="508" mass="58011">MAHPTEEELLILNSIIYTDDFANLNVQDRKRSVFDWANQFDLNSIDNDNKPGEISQSEFQTIINTIQNNPDVYQNMIIKDIDNSQYANESGSQRVTNAAISYGDDLIVVYKGTAGDMEWRDNGEGGYSNVADTKQQQMALTYFDEMMAKFNANGNHNIYVTGHSKGGNKAQYIGVLRGDMLEQVYAFDGQGFGQAFLNKYREQIRQNNGKITNISNEYDFVNILLFPIAGDRRYIQSSTNWGIMDGSSSGIGAMFLHKFGAWHSPYSMFTQDNNGNLQLNHEVDQSDLMNQVHGLFAHYAKYMREEDWRYLCYSIMSMMQSGDIPYGDDYSEMPVGFEERLLALTKGYLQKNKGINEQEIFWFISGLFGYDSPAGWITAIGAAVAFSQVSADGYTDRVRDFTTATKDQLLATVQEVEDEPWWDVTKWDVFYRVDKYLLGGVDFPANGEELNTYYRKIIDMQDVSAEEIERIFSDVYNCESSFNTKMEQRKNELDDIMNALTEIHGNIT</sequence>
<dbReference type="Pfam" id="PF11187">
    <property type="entry name" value="Mbeg1-like"/>
    <property type="match status" value="1"/>
</dbReference>
<evidence type="ECO:0000313" key="2">
    <source>
        <dbReference type="Proteomes" id="UP000630615"/>
    </source>
</evidence>
<accession>A0ABQ1P4J5</accession>
<keyword evidence="2" id="KW-1185">Reference proteome</keyword>
<dbReference type="Proteomes" id="UP000630615">
    <property type="component" value="Unassembled WGS sequence"/>
</dbReference>
<organism evidence="1 2">
    <name type="scientific">Enterococcus wangshanyuanii</name>
    <dbReference type="NCBI Taxonomy" id="2005703"/>
    <lineage>
        <taxon>Bacteria</taxon>
        <taxon>Bacillati</taxon>
        <taxon>Bacillota</taxon>
        <taxon>Bacilli</taxon>
        <taxon>Lactobacillales</taxon>
        <taxon>Enterococcaceae</taxon>
        <taxon>Enterococcus</taxon>
    </lineage>
</organism>
<reference evidence="2" key="1">
    <citation type="journal article" date="2019" name="Int. J. Syst. Evol. Microbiol.">
        <title>The Global Catalogue of Microorganisms (GCM) 10K type strain sequencing project: providing services to taxonomists for standard genome sequencing and annotation.</title>
        <authorList>
            <consortium name="The Broad Institute Genomics Platform"/>
            <consortium name="The Broad Institute Genome Sequencing Center for Infectious Disease"/>
            <person name="Wu L."/>
            <person name="Ma J."/>
        </authorList>
    </citation>
    <scope>NUCLEOTIDE SEQUENCE [LARGE SCALE GENOMIC DNA]</scope>
    <source>
        <strain evidence="2">CGMCC 1.15942</strain>
    </source>
</reference>
<proteinExistence type="predicted"/>
<protein>
    <recommendedName>
        <fullName evidence="3">DUF2974 domain-containing protein</fullName>
    </recommendedName>
</protein>
<evidence type="ECO:0000313" key="1">
    <source>
        <dbReference type="EMBL" id="GGC91023.1"/>
    </source>
</evidence>
<dbReference type="SUPFAM" id="SSF53474">
    <property type="entry name" value="alpha/beta-Hydrolases"/>
    <property type="match status" value="1"/>
</dbReference>
<name>A0ABQ1P4J5_9ENTE</name>
<comment type="caution">
    <text evidence="1">The sequence shown here is derived from an EMBL/GenBank/DDBJ whole genome shotgun (WGS) entry which is preliminary data.</text>
</comment>